<feature type="compositionally biased region" description="Pro residues" evidence="1">
    <location>
        <begin position="327"/>
        <end position="336"/>
    </location>
</feature>
<feature type="region of interest" description="Disordered" evidence="1">
    <location>
        <begin position="241"/>
        <end position="336"/>
    </location>
</feature>
<sequence>MTEKEQSGSVLTESHERWLSNFIQEARRAEVISNDDLLKTYPPSKIFEGYTEEPDSRAKLLSAIFHFGEATAKNLDGQTCTTLFDKALEAKDLTADQIFEVVTADEIVRVLDQKAVWGLVRDTHWFERKPDEKKRALMEHALSSMIKEGLGGEGSGKWSFLVEAFGLEAFMADYMPSELRTKILMHAYTMGKRGVMLTADVILDEDAAPPSVLVKHVPLDVLHKALDAAADKFDWIESEQVATEPHPAEEDSSPEKPAESAPPPKIPTPVTPKAGPLMLEDDDDGPELVIGGGDETLVGDVPDLAEKDEGYDDKAEAKPKKRGGSLKPPPLPNKSK</sequence>
<feature type="compositionally biased region" description="Basic and acidic residues" evidence="1">
    <location>
        <begin position="246"/>
        <end position="258"/>
    </location>
</feature>
<gene>
    <name evidence="2" type="ORF">COX00_04575</name>
</gene>
<evidence type="ECO:0000313" key="3">
    <source>
        <dbReference type="Proteomes" id="UP000231581"/>
    </source>
</evidence>
<organism evidence="2 3">
    <name type="scientific">Candidatus Uhrbacteria bacterium CG22_combo_CG10-13_8_21_14_all_47_17</name>
    <dbReference type="NCBI Taxonomy" id="1975041"/>
    <lineage>
        <taxon>Bacteria</taxon>
        <taxon>Candidatus Uhriibacteriota</taxon>
    </lineage>
</organism>
<name>A0A2H0BRA9_9BACT</name>
<protein>
    <submittedName>
        <fullName evidence="2">Uncharacterized protein</fullName>
    </submittedName>
</protein>
<evidence type="ECO:0000256" key="1">
    <source>
        <dbReference type="SAM" id="MobiDB-lite"/>
    </source>
</evidence>
<proteinExistence type="predicted"/>
<dbReference type="EMBL" id="PCSZ01000078">
    <property type="protein sequence ID" value="PIP60171.1"/>
    <property type="molecule type" value="Genomic_DNA"/>
</dbReference>
<feature type="compositionally biased region" description="Pro residues" evidence="1">
    <location>
        <begin position="260"/>
        <end position="270"/>
    </location>
</feature>
<accession>A0A2H0BRA9</accession>
<dbReference type="AlphaFoldDB" id="A0A2H0BRA9"/>
<comment type="caution">
    <text evidence="2">The sequence shown here is derived from an EMBL/GenBank/DDBJ whole genome shotgun (WGS) entry which is preliminary data.</text>
</comment>
<dbReference type="Proteomes" id="UP000231581">
    <property type="component" value="Unassembled WGS sequence"/>
</dbReference>
<evidence type="ECO:0000313" key="2">
    <source>
        <dbReference type="EMBL" id="PIP60171.1"/>
    </source>
</evidence>
<reference evidence="2 3" key="1">
    <citation type="submission" date="2017-09" db="EMBL/GenBank/DDBJ databases">
        <title>Depth-based differentiation of microbial function through sediment-hosted aquifers and enrichment of novel symbionts in the deep terrestrial subsurface.</title>
        <authorList>
            <person name="Probst A.J."/>
            <person name="Ladd B."/>
            <person name="Jarett J.K."/>
            <person name="Geller-Mcgrath D.E."/>
            <person name="Sieber C.M."/>
            <person name="Emerson J.B."/>
            <person name="Anantharaman K."/>
            <person name="Thomas B.C."/>
            <person name="Malmstrom R."/>
            <person name="Stieglmeier M."/>
            <person name="Klingl A."/>
            <person name="Woyke T."/>
            <person name="Ryan C.M."/>
            <person name="Banfield J.F."/>
        </authorList>
    </citation>
    <scope>NUCLEOTIDE SEQUENCE [LARGE SCALE GENOMIC DNA]</scope>
    <source>
        <strain evidence="2">CG22_combo_CG10-13_8_21_14_all_47_17</strain>
    </source>
</reference>
<feature type="compositionally biased region" description="Basic and acidic residues" evidence="1">
    <location>
        <begin position="304"/>
        <end position="318"/>
    </location>
</feature>